<evidence type="ECO:0000256" key="1">
    <source>
        <dbReference type="ARBA" id="ARBA00009342"/>
    </source>
</evidence>
<dbReference type="PANTHER" id="PTHR13256:SF16">
    <property type="entry name" value="ALPHA_BETA-TUBULIN-N-ACETYLTRANSFERASE 9"/>
    <property type="match status" value="1"/>
</dbReference>
<sequence length="198" mass="23400">MKQCLKIESSRVILVPYEEKHVPRYHEWMKSPELQEATSSSPLSLEEEYQMQKSWRDDSDKYTFIVLDKNLFRETSDEVKSMVGDVNMFLLPDVDDIKTGELTIMIAENSARRKGLGIETMLLMMNYCIRTLQIKKFVALIGEKNSASVKLFEKLNFREVERTYFGEKKFERDVGSDWEMFTKSFGMVYEEVRKGRWK</sequence>
<accession>A0A6B2EIE3</accession>
<keyword evidence="3" id="KW-0012">Acyltransferase</keyword>
<reference evidence="5" key="1">
    <citation type="submission" date="2019-10" db="EMBL/GenBank/DDBJ databases">
        <title>Short sand fly seasons in Tbilisi, Georgia, hinder development of host immunity to saliva of the visceral leishmaniasis vector Phlebotomus kandelakii.</title>
        <authorList>
            <person name="Oliveira F."/>
            <person name="Giorgobiani E."/>
            <person name="Guimaraes-Costa A.B."/>
            <person name="Abdeladhim M."/>
            <person name="Oristian J."/>
            <person name="Tskhvaradze L."/>
            <person name="Tsertsvadze N."/>
            <person name="Zakalashvili M."/>
            <person name="Valenzuela J.G."/>
            <person name="Kamhawi S."/>
        </authorList>
    </citation>
    <scope>NUCLEOTIDE SEQUENCE</scope>
    <source>
        <strain evidence="5">Wild-capture in Tbilisi</strain>
        <tissue evidence="5">Salivary glands</tissue>
    </source>
</reference>
<dbReference type="PANTHER" id="PTHR13256">
    <property type="entry name" value="N-ACETYLTRANSFERASE 9"/>
    <property type="match status" value="1"/>
</dbReference>
<dbReference type="Pfam" id="PF13302">
    <property type="entry name" value="Acetyltransf_3"/>
    <property type="match status" value="1"/>
</dbReference>
<organism evidence="5">
    <name type="scientific">Phlebotomus kandelakii</name>
    <dbReference type="NCBI Taxonomy" id="1109342"/>
    <lineage>
        <taxon>Eukaryota</taxon>
        <taxon>Metazoa</taxon>
        <taxon>Ecdysozoa</taxon>
        <taxon>Arthropoda</taxon>
        <taxon>Hexapoda</taxon>
        <taxon>Insecta</taxon>
        <taxon>Pterygota</taxon>
        <taxon>Neoptera</taxon>
        <taxon>Endopterygota</taxon>
        <taxon>Diptera</taxon>
        <taxon>Nematocera</taxon>
        <taxon>Psychodoidea</taxon>
        <taxon>Psychodidae</taxon>
        <taxon>Phlebotomus</taxon>
        <taxon>Larroussius</taxon>
    </lineage>
</organism>
<dbReference type="InterPro" id="IPR016181">
    <property type="entry name" value="Acyl_CoA_acyltransferase"/>
</dbReference>
<feature type="domain" description="N-acetyltransferase" evidence="4">
    <location>
        <begin position="11"/>
        <end position="158"/>
    </location>
</feature>
<evidence type="ECO:0000256" key="3">
    <source>
        <dbReference type="ARBA" id="ARBA00023315"/>
    </source>
</evidence>
<dbReference type="Gene3D" id="3.40.630.30">
    <property type="match status" value="1"/>
</dbReference>
<dbReference type="EMBL" id="GIFK01003677">
    <property type="protein sequence ID" value="NBJ61380.1"/>
    <property type="molecule type" value="Transcribed_RNA"/>
</dbReference>
<evidence type="ECO:0000256" key="2">
    <source>
        <dbReference type="ARBA" id="ARBA00022679"/>
    </source>
</evidence>
<evidence type="ECO:0000259" key="4">
    <source>
        <dbReference type="Pfam" id="PF13302"/>
    </source>
</evidence>
<dbReference type="SUPFAM" id="SSF55729">
    <property type="entry name" value="Acyl-CoA N-acyltransferases (Nat)"/>
    <property type="match status" value="1"/>
</dbReference>
<dbReference type="InterPro" id="IPR039135">
    <property type="entry name" value="NAT9-like"/>
</dbReference>
<proteinExistence type="inferred from homology"/>
<dbReference type="InterPro" id="IPR000182">
    <property type="entry name" value="GNAT_dom"/>
</dbReference>
<dbReference type="GO" id="GO:0008080">
    <property type="term" value="F:N-acetyltransferase activity"/>
    <property type="evidence" value="ECO:0007669"/>
    <property type="project" value="InterPro"/>
</dbReference>
<comment type="similarity">
    <text evidence="1">Belongs to the acetyltransferase family. GNAT subfamily.</text>
</comment>
<evidence type="ECO:0000313" key="5">
    <source>
        <dbReference type="EMBL" id="NBJ61380.1"/>
    </source>
</evidence>
<protein>
    <submittedName>
        <fullName evidence="5">Putative phosphoglucosamine acetyltransferase</fullName>
    </submittedName>
</protein>
<name>A0A6B2EIE3_9DIPT</name>
<keyword evidence="2 5" id="KW-0808">Transferase</keyword>
<dbReference type="AlphaFoldDB" id="A0A6B2EIE3"/>